<dbReference type="Proteomes" id="UP000318081">
    <property type="component" value="Chromosome"/>
</dbReference>
<dbReference type="RefSeq" id="WP_145218999.1">
    <property type="nucleotide sequence ID" value="NZ_CP036432.1"/>
</dbReference>
<sequence>MFFLNQLVDHKRYVDHERYLDNDSHDDDEHYVVSKSHIVGQFYGYISGEDYCLSDGTIWQITTPIYRIRKKQSPRATVFRKGEQYYMSVRGMGHEVEVEAVYLPPCVLETPIGHFENHELQEQLSIPTLTKRALAKWKWYTAVRDS</sequence>
<evidence type="ECO:0000313" key="2">
    <source>
        <dbReference type="Proteomes" id="UP000318081"/>
    </source>
</evidence>
<dbReference type="EMBL" id="CP036432">
    <property type="protein sequence ID" value="QDV87363.1"/>
    <property type="molecule type" value="Genomic_DNA"/>
</dbReference>
<protein>
    <submittedName>
        <fullName evidence="1">Uncharacterized protein</fullName>
    </submittedName>
</protein>
<reference evidence="1 2" key="1">
    <citation type="submission" date="2019-02" db="EMBL/GenBank/DDBJ databases">
        <title>Deep-cultivation of Planctomycetes and their phenomic and genomic characterization uncovers novel biology.</title>
        <authorList>
            <person name="Wiegand S."/>
            <person name="Jogler M."/>
            <person name="Boedeker C."/>
            <person name="Pinto D."/>
            <person name="Vollmers J."/>
            <person name="Rivas-Marin E."/>
            <person name="Kohn T."/>
            <person name="Peeters S.H."/>
            <person name="Heuer A."/>
            <person name="Rast P."/>
            <person name="Oberbeckmann S."/>
            <person name="Bunk B."/>
            <person name="Jeske O."/>
            <person name="Meyerdierks A."/>
            <person name="Storesund J.E."/>
            <person name="Kallscheuer N."/>
            <person name="Luecker S."/>
            <person name="Lage O.M."/>
            <person name="Pohl T."/>
            <person name="Merkel B.J."/>
            <person name="Hornburger P."/>
            <person name="Mueller R.-W."/>
            <person name="Bruemmer F."/>
            <person name="Labrenz M."/>
            <person name="Spormann A.M."/>
            <person name="Op den Camp H."/>
            <person name="Overmann J."/>
            <person name="Amann R."/>
            <person name="Jetten M.S.M."/>
            <person name="Mascher T."/>
            <person name="Medema M.H."/>
            <person name="Devos D.P."/>
            <person name="Kaster A.-K."/>
            <person name="Ovreas L."/>
            <person name="Rohde M."/>
            <person name="Galperin M.Y."/>
            <person name="Jogler C."/>
        </authorList>
    </citation>
    <scope>NUCLEOTIDE SEQUENCE [LARGE SCALE GENOMIC DNA]</scope>
    <source>
        <strain evidence="1 2">TBK1r</strain>
    </source>
</reference>
<gene>
    <name evidence="1" type="ORF">TBK1r_63930</name>
</gene>
<organism evidence="1 2">
    <name type="scientific">Stieleria magnilauensis</name>
    <dbReference type="NCBI Taxonomy" id="2527963"/>
    <lineage>
        <taxon>Bacteria</taxon>
        <taxon>Pseudomonadati</taxon>
        <taxon>Planctomycetota</taxon>
        <taxon>Planctomycetia</taxon>
        <taxon>Pirellulales</taxon>
        <taxon>Pirellulaceae</taxon>
        <taxon>Stieleria</taxon>
    </lineage>
</organism>
<name>A0ABX5XZA0_9BACT</name>
<proteinExistence type="predicted"/>
<evidence type="ECO:0000313" key="1">
    <source>
        <dbReference type="EMBL" id="QDV87363.1"/>
    </source>
</evidence>
<accession>A0ABX5XZA0</accession>
<keyword evidence="2" id="KW-1185">Reference proteome</keyword>